<dbReference type="STRING" id="1391654.AKJ09_06382"/>
<proteinExistence type="predicted"/>
<evidence type="ECO:0000256" key="1">
    <source>
        <dbReference type="SAM" id="MobiDB-lite"/>
    </source>
</evidence>
<name>A0A0K1Q1S5_9BACT</name>
<dbReference type="EMBL" id="CP012333">
    <property type="protein sequence ID" value="AKU99718.1"/>
    <property type="molecule type" value="Genomic_DNA"/>
</dbReference>
<protein>
    <submittedName>
        <fullName evidence="2">Uncharacterized protein</fullName>
    </submittedName>
</protein>
<dbReference type="OrthoDB" id="644448at2"/>
<evidence type="ECO:0000313" key="3">
    <source>
        <dbReference type="Proteomes" id="UP000064967"/>
    </source>
</evidence>
<sequence length="232" mass="25889">MSTLSIPSHVQRADVQHKPVGYAWRGAADFTRENDKLAEQLNAMSLRARLAVATAIAEWIFWRLRPETDFDAPLRMIEAAWASNLDVRYGRTPTQSEHEDRKGPVNGVLRASKDILANVLRGYKGESGPAVTSRAVYLYFLARHVLPEKGPFDAWLKAVVKRLTALYPNEEGQLGEPVPREALDPDVEFQKDSAPQRFADLLAGLAPADNPYLRSPEDMLSEGFSGTPYRIS</sequence>
<evidence type="ECO:0000313" key="2">
    <source>
        <dbReference type="EMBL" id="AKU99718.1"/>
    </source>
</evidence>
<dbReference type="Proteomes" id="UP000064967">
    <property type="component" value="Chromosome"/>
</dbReference>
<keyword evidence="3" id="KW-1185">Reference proteome</keyword>
<dbReference type="KEGG" id="llu:AKJ09_06382"/>
<dbReference type="AlphaFoldDB" id="A0A0K1Q1S5"/>
<dbReference type="RefSeq" id="WP_146651129.1">
    <property type="nucleotide sequence ID" value="NZ_CP012333.1"/>
</dbReference>
<feature type="region of interest" description="Disordered" evidence="1">
    <location>
        <begin position="213"/>
        <end position="232"/>
    </location>
</feature>
<organism evidence="2 3">
    <name type="scientific">Labilithrix luteola</name>
    <dbReference type="NCBI Taxonomy" id="1391654"/>
    <lineage>
        <taxon>Bacteria</taxon>
        <taxon>Pseudomonadati</taxon>
        <taxon>Myxococcota</taxon>
        <taxon>Polyangia</taxon>
        <taxon>Polyangiales</taxon>
        <taxon>Labilitrichaceae</taxon>
        <taxon>Labilithrix</taxon>
    </lineage>
</organism>
<gene>
    <name evidence="2" type="ORF">AKJ09_06382</name>
</gene>
<reference evidence="2 3" key="1">
    <citation type="submission" date="2015-08" db="EMBL/GenBank/DDBJ databases">
        <authorList>
            <person name="Babu N.S."/>
            <person name="Beckwith C.J."/>
            <person name="Beseler K.G."/>
            <person name="Brison A."/>
            <person name="Carone J.V."/>
            <person name="Caskin T.P."/>
            <person name="Diamond M."/>
            <person name="Durham M.E."/>
            <person name="Foxe J.M."/>
            <person name="Go M."/>
            <person name="Henderson B.A."/>
            <person name="Jones I.B."/>
            <person name="McGettigan J.A."/>
            <person name="Micheletti S.J."/>
            <person name="Nasrallah M.E."/>
            <person name="Ortiz D."/>
            <person name="Piller C.R."/>
            <person name="Privatt S.R."/>
            <person name="Schneider S.L."/>
            <person name="Sharp S."/>
            <person name="Smith T.C."/>
            <person name="Stanton J.D."/>
            <person name="Ullery H.E."/>
            <person name="Wilson R.J."/>
            <person name="Serrano M.G."/>
            <person name="Buck G."/>
            <person name="Lee V."/>
            <person name="Wang Y."/>
            <person name="Carvalho R."/>
            <person name="Voegtly L."/>
            <person name="Shi R."/>
            <person name="Duckworth R."/>
            <person name="Johnson A."/>
            <person name="Loviza R."/>
            <person name="Walstead R."/>
            <person name="Shah Z."/>
            <person name="Kiflezghi M."/>
            <person name="Wade K."/>
            <person name="Ball S.L."/>
            <person name="Bradley K.W."/>
            <person name="Asai D.J."/>
            <person name="Bowman C.A."/>
            <person name="Russell D.A."/>
            <person name="Pope W.H."/>
            <person name="Jacobs-Sera D."/>
            <person name="Hendrix R.W."/>
            <person name="Hatfull G.F."/>
        </authorList>
    </citation>
    <scope>NUCLEOTIDE SEQUENCE [LARGE SCALE GENOMIC DNA]</scope>
    <source>
        <strain evidence="2 3">DSM 27648</strain>
    </source>
</reference>
<accession>A0A0K1Q1S5</accession>